<proteinExistence type="predicted"/>
<dbReference type="VEuPathDB" id="CryptoDB:GNI_040380"/>
<name>A0A023BAC0_GRENI</name>
<evidence type="ECO:0000313" key="2">
    <source>
        <dbReference type="EMBL" id="EZG78166.1"/>
    </source>
</evidence>
<accession>A0A023BAC0</accession>
<dbReference type="RefSeq" id="XP_011129431.1">
    <property type="nucleotide sequence ID" value="XM_011131129.1"/>
</dbReference>
<protein>
    <submittedName>
        <fullName evidence="2">Uncharacterized protein</fullName>
    </submittedName>
</protein>
<evidence type="ECO:0000313" key="3">
    <source>
        <dbReference type="Proteomes" id="UP000019763"/>
    </source>
</evidence>
<sequence>MAYALQRVEKPLLRGRVVYVRNQVYSVYEALLNILEQSQTVEEEEQEDWWSMTEDSDDTFKSSTSTTTGRATNNTRRRRRVRDVSYTSRPHSSECVISVEEDPVDPLRSIAWGRNDHLRTLFDLLTLRDAIISHSLLQGIIYGAAII</sequence>
<comment type="caution">
    <text evidence="2">The sequence shown here is derived from an EMBL/GenBank/DDBJ whole genome shotgun (WGS) entry which is preliminary data.</text>
</comment>
<feature type="non-terminal residue" evidence="2">
    <location>
        <position position="147"/>
    </location>
</feature>
<dbReference type="GeneID" id="22911553"/>
<organism evidence="2 3">
    <name type="scientific">Gregarina niphandrodes</name>
    <name type="common">Septate eugregarine</name>
    <dbReference type="NCBI Taxonomy" id="110365"/>
    <lineage>
        <taxon>Eukaryota</taxon>
        <taxon>Sar</taxon>
        <taxon>Alveolata</taxon>
        <taxon>Apicomplexa</taxon>
        <taxon>Conoidasida</taxon>
        <taxon>Gregarinasina</taxon>
        <taxon>Eugregarinorida</taxon>
        <taxon>Gregarinidae</taxon>
        <taxon>Gregarina</taxon>
    </lineage>
</organism>
<dbReference type="Proteomes" id="UP000019763">
    <property type="component" value="Unassembled WGS sequence"/>
</dbReference>
<dbReference type="AlphaFoldDB" id="A0A023BAC0"/>
<dbReference type="EMBL" id="AFNH02000309">
    <property type="protein sequence ID" value="EZG78166.1"/>
    <property type="molecule type" value="Genomic_DNA"/>
</dbReference>
<gene>
    <name evidence="2" type="ORF">GNI_040380</name>
</gene>
<feature type="region of interest" description="Disordered" evidence="1">
    <location>
        <begin position="46"/>
        <end position="85"/>
    </location>
</feature>
<reference evidence="2" key="1">
    <citation type="submission" date="2013-12" db="EMBL/GenBank/DDBJ databases">
        <authorList>
            <person name="Omoto C.K."/>
            <person name="Sibley D."/>
            <person name="Venepally P."/>
            <person name="Hadjithomas M."/>
            <person name="Karamycheva S."/>
            <person name="Brunk B."/>
            <person name="Roos D."/>
            <person name="Caler E."/>
            <person name="Lorenzi H."/>
        </authorList>
    </citation>
    <scope>NUCLEOTIDE SEQUENCE</scope>
</reference>
<evidence type="ECO:0000256" key="1">
    <source>
        <dbReference type="SAM" id="MobiDB-lite"/>
    </source>
</evidence>
<feature type="compositionally biased region" description="Low complexity" evidence="1">
    <location>
        <begin position="61"/>
        <end position="74"/>
    </location>
</feature>
<keyword evidence="3" id="KW-1185">Reference proteome</keyword>